<dbReference type="InterPro" id="IPR010730">
    <property type="entry name" value="HET"/>
</dbReference>
<dbReference type="OrthoDB" id="47007at2759"/>
<dbReference type="EMBL" id="MU005575">
    <property type="protein sequence ID" value="KAF2687377.1"/>
    <property type="molecule type" value="Genomic_DNA"/>
</dbReference>
<keyword evidence="3" id="KW-1185">Reference proteome</keyword>
<evidence type="ECO:0000259" key="1">
    <source>
        <dbReference type="Pfam" id="PF06985"/>
    </source>
</evidence>
<evidence type="ECO:0000313" key="2">
    <source>
        <dbReference type="EMBL" id="KAF2687377.1"/>
    </source>
</evidence>
<dbReference type="PANTHER" id="PTHR33112:SF16">
    <property type="entry name" value="HETEROKARYON INCOMPATIBILITY DOMAIN-CONTAINING PROTEIN"/>
    <property type="match status" value="1"/>
</dbReference>
<feature type="domain" description="Heterokaryon incompatibility" evidence="1">
    <location>
        <begin position="233"/>
        <end position="386"/>
    </location>
</feature>
<dbReference type="Pfam" id="PF06985">
    <property type="entry name" value="HET"/>
    <property type="match status" value="1"/>
</dbReference>
<dbReference type="Proteomes" id="UP000799291">
    <property type="component" value="Unassembled WGS sequence"/>
</dbReference>
<gene>
    <name evidence="2" type="ORF">K458DRAFT_386203</name>
</gene>
<dbReference type="AlphaFoldDB" id="A0A6G1J9Z0"/>
<reference evidence="2" key="1">
    <citation type="journal article" date="2020" name="Stud. Mycol.">
        <title>101 Dothideomycetes genomes: a test case for predicting lifestyles and emergence of pathogens.</title>
        <authorList>
            <person name="Haridas S."/>
            <person name="Albert R."/>
            <person name="Binder M."/>
            <person name="Bloem J."/>
            <person name="Labutti K."/>
            <person name="Salamov A."/>
            <person name="Andreopoulos B."/>
            <person name="Baker S."/>
            <person name="Barry K."/>
            <person name="Bills G."/>
            <person name="Bluhm B."/>
            <person name="Cannon C."/>
            <person name="Castanera R."/>
            <person name="Culley D."/>
            <person name="Daum C."/>
            <person name="Ezra D."/>
            <person name="Gonzalez J."/>
            <person name="Henrissat B."/>
            <person name="Kuo A."/>
            <person name="Liang C."/>
            <person name="Lipzen A."/>
            <person name="Lutzoni F."/>
            <person name="Magnuson J."/>
            <person name="Mondo S."/>
            <person name="Nolan M."/>
            <person name="Ohm R."/>
            <person name="Pangilinan J."/>
            <person name="Park H.-J."/>
            <person name="Ramirez L."/>
            <person name="Alfaro M."/>
            <person name="Sun H."/>
            <person name="Tritt A."/>
            <person name="Yoshinaga Y."/>
            <person name="Zwiers L.-H."/>
            <person name="Turgeon B."/>
            <person name="Goodwin S."/>
            <person name="Spatafora J."/>
            <person name="Crous P."/>
            <person name="Grigoriev I."/>
        </authorList>
    </citation>
    <scope>NUCLEOTIDE SEQUENCE</scope>
    <source>
        <strain evidence="2">CBS 122367</strain>
    </source>
</reference>
<accession>A0A6G1J9Z0</accession>
<evidence type="ECO:0000313" key="3">
    <source>
        <dbReference type="Proteomes" id="UP000799291"/>
    </source>
</evidence>
<organism evidence="2 3">
    <name type="scientific">Lentithecium fluviatile CBS 122367</name>
    <dbReference type="NCBI Taxonomy" id="1168545"/>
    <lineage>
        <taxon>Eukaryota</taxon>
        <taxon>Fungi</taxon>
        <taxon>Dikarya</taxon>
        <taxon>Ascomycota</taxon>
        <taxon>Pezizomycotina</taxon>
        <taxon>Dothideomycetes</taxon>
        <taxon>Pleosporomycetidae</taxon>
        <taxon>Pleosporales</taxon>
        <taxon>Massarineae</taxon>
        <taxon>Lentitheciaceae</taxon>
        <taxon>Lentithecium</taxon>
    </lineage>
</organism>
<dbReference type="PANTHER" id="PTHR33112">
    <property type="entry name" value="DOMAIN PROTEIN, PUTATIVE-RELATED"/>
    <property type="match status" value="1"/>
</dbReference>
<protein>
    <submittedName>
        <fullName evidence="2">HET-domain-containing protein</fullName>
    </submittedName>
</protein>
<proteinExistence type="predicted"/>
<name>A0A6G1J9Z0_9PLEO</name>
<sequence length="698" mass="77766">MGLCSLCQSVDFNSLLPLPAHYEGYHEAWKNGSGLIGFISPRLGEARKTGRDLNAGEFSQPLGVAHHQSMTELTAAAQNCSICRLIEHEVSGYLAARTEAEKDDVYAYYETKRDFKGPNYRLWLTRRRDDCDGFLVVSPDAFGLGQVWLLAGIGFCVEDDDPLAAVLPGRVIQEDPTCEKTLARAVGFVHECDAQHKCSMSDGALPNRVLDITSQVSPNGIRLVEPDGIQGKYAALSHRWGDRNPSATTRANLEAYKEGLPVDELPKSFQDAITVTRKLGLRYLWIDALSICQDDGSEWERESSKMASIYSRAYVVLAATGAHQDSQGLFFSRTPPTYHSFEYIKDGIAGTIHTFAIPKNERAAYARGYAVLHDEPLSNRGWVLQERVLATRTLHFASDQMLFECYGHCRSEDGFRMSGRINDILQHSKPGISGQSNNDAKASMFRGPSLWYDLLNSYSRRKLTKKTDKLPALSGLARVVEEQIGDEYVAGLWRSTLLEGILWQAIGTHRGATNASPVYRAPSWSWASIDGSFGNLGLGKDLRYISEDGEWSDIGTILDCHVELKGENPYGEVKSGWLKIKAPVEPLSPSEEKEPDHETVPHKRALRMKTKTGKPFGTYCMFDTIDDDSALQLSLSALLLAYIERKKSGRTFQALIVTPVEGQEGYYRRVGKIIFNDESIGNCDWMQDQTEMETITLL</sequence>